<feature type="binding site" evidence="4">
    <location>
        <begin position="50"/>
        <end position="55"/>
    </location>
    <ligand>
        <name>GTP</name>
        <dbReference type="ChEBI" id="CHEBI:37565"/>
    </ligand>
</feature>
<feature type="compositionally biased region" description="Basic and acidic residues" evidence="6">
    <location>
        <begin position="8"/>
        <end position="25"/>
    </location>
</feature>
<keyword evidence="8" id="KW-1185">Reference proteome</keyword>
<dbReference type="PANTHER" id="PTHR10218">
    <property type="entry name" value="GTP-BINDING PROTEIN ALPHA SUBUNIT"/>
    <property type="match status" value="1"/>
</dbReference>
<dbReference type="GO" id="GO:0031852">
    <property type="term" value="F:mu-type opioid receptor binding"/>
    <property type="evidence" value="ECO:0007669"/>
    <property type="project" value="TreeGrafter"/>
</dbReference>
<dbReference type="GO" id="GO:0003924">
    <property type="term" value="F:GTPase activity"/>
    <property type="evidence" value="ECO:0007669"/>
    <property type="project" value="InterPro"/>
</dbReference>
<dbReference type="GO" id="GO:0005834">
    <property type="term" value="C:heterotrimeric G-protein complex"/>
    <property type="evidence" value="ECO:0007669"/>
    <property type="project" value="TreeGrafter"/>
</dbReference>
<evidence type="ECO:0000256" key="2">
    <source>
        <dbReference type="ARBA" id="ARBA00023134"/>
    </source>
</evidence>
<keyword evidence="3" id="KW-0807">Transducer</keyword>
<dbReference type="PROSITE" id="PS51882">
    <property type="entry name" value="G_ALPHA"/>
    <property type="match status" value="1"/>
</dbReference>
<reference evidence="7" key="3">
    <citation type="submission" date="2025-09" db="UniProtKB">
        <authorList>
            <consortium name="Ensembl"/>
        </authorList>
    </citation>
    <scope>IDENTIFICATION</scope>
</reference>
<keyword evidence="2 4" id="KW-0342">GTP-binding</keyword>
<dbReference type="GO" id="GO:0031748">
    <property type="term" value="F:D1 dopamine receptor binding"/>
    <property type="evidence" value="ECO:0007669"/>
    <property type="project" value="TreeGrafter"/>
</dbReference>
<evidence type="ECO:0000256" key="5">
    <source>
        <dbReference type="PIRSR" id="PIRSR601019-2"/>
    </source>
</evidence>
<dbReference type="AlphaFoldDB" id="A0AAZ3NYQ3"/>
<dbReference type="PANTHER" id="PTHR10218:SF357">
    <property type="entry name" value="GUANINE NUCLEOTIDE-BINDING PROTEIN G(S) SUBUNIT ALPHA"/>
    <property type="match status" value="1"/>
</dbReference>
<organism evidence="7 8">
    <name type="scientific">Oncorhynchus tshawytscha</name>
    <name type="common">Chinook salmon</name>
    <name type="synonym">Salmo tshawytscha</name>
    <dbReference type="NCBI Taxonomy" id="74940"/>
    <lineage>
        <taxon>Eukaryota</taxon>
        <taxon>Metazoa</taxon>
        <taxon>Chordata</taxon>
        <taxon>Craniata</taxon>
        <taxon>Vertebrata</taxon>
        <taxon>Euteleostomi</taxon>
        <taxon>Actinopterygii</taxon>
        <taxon>Neopterygii</taxon>
        <taxon>Teleostei</taxon>
        <taxon>Protacanthopterygii</taxon>
        <taxon>Salmoniformes</taxon>
        <taxon>Salmonidae</taxon>
        <taxon>Salmoninae</taxon>
        <taxon>Oncorhynchus</taxon>
    </lineage>
</organism>
<evidence type="ECO:0008006" key="9">
    <source>
        <dbReference type="Google" id="ProtNLM"/>
    </source>
</evidence>
<reference evidence="8" key="1">
    <citation type="journal article" date="2018" name="PLoS ONE">
        <title>Chinook salmon (Oncorhynchus tshawytscha) genome and transcriptome.</title>
        <authorList>
            <person name="Christensen K.A."/>
            <person name="Leong J.S."/>
            <person name="Sakhrani D."/>
            <person name="Biagi C.A."/>
            <person name="Minkley D.R."/>
            <person name="Withler R.E."/>
            <person name="Rondeau E.B."/>
            <person name="Koop B.F."/>
            <person name="Devlin R.H."/>
        </authorList>
    </citation>
    <scope>NUCLEOTIDE SEQUENCE [LARGE SCALE GENOMIC DNA]</scope>
</reference>
<dbReference type="GO" id="GO:0007191">
    <property type="term" value="P:adenylate cyclase-activating dopamine receptor signaling pathway"/>
    <property type="evidence" value="ECO:0007669"/>
    <property type="project" value="TreeGrafter"/>
</dbReference>
<dbReference type="GO" id="GO:0031698">
    <property type="term" value="F:beta-2 adrenergic receptor binding"/>
    <property type="evidence" value="ECO:0007669"/>
    <property type="project" value="TreeGrafter"/>
</dbReference>
<evidence type="ECO:0000256" key="6">
    <source>
        <dbReference type="SAM" id="MobiDB-lite"/>
    </source>
</evidence>
<protein>
    <recommendedName>
        <fullName evidence="9">GNAS complex locus</fullName>
    </recommendedName>
</protein>
<feature type="region of interest" description="Disordered" evidence="6">
    <location>
        <begin position="1"/>
        <end position="25"/>
    </location>
</feature>
<dbReference type="GO" id="GO:0051430">
    <property type="term" value="F:corticotropin-releasing hormone receptor 1 binding"/>
    <property type="evidence" value="ECO:0007669"/>
    <property type="project" value="TreeGrafter"/>
</dbReference>
<dbReference type="Pfam" id="PF00503">
    <property type="entry name" value="G-alpha"/>
    <property type="match status" value="1"/>
</dbReference>
<reference evidence="7" key="2">
    <citation type="submission" date="2025-08" db="UniProtKB">
        <authorList>
            <consortium name="Ensembl"/>
        </authorList>
    </citation>
    <scope>IDENTIFICATION</scope>
</reference>
<proteinExistence type="predicted"/>
<dbReference type="GO" id="GO:0046872">
    <property type="term" value="F:metal ion binding"/>
    <property type="evidence" value="ECO:0007669"/>
    <property type="project" value="UniProtKB-KW"/>
</dbReference>
<keyword evidence="1 4" id="KW-0547">Nucleotide-binding</keyword>
<dbReference type="InterPro" id="IPR027417">
    <property type="entry name" value="P-loop_NTPase"/>
</dbReference>
<dbReference type="InterPro" id="IPR001019">
    <property type="entry name" value="Gprotein_alpha_su"/>
</dbReference>
<name>A0AAZ3NYQ3_ONCTS</name>
<dbReference type="Ensembl" id="ENSOTST00005152274.1">
    <property type="protein sequence ID" value="ENSOTSP00005108958.1"/>
    <property type="gene ID" value="ENSOTSG00005071466.1"/>
</dbReference>
<dbReference type="SUPFAM" id="SSF52540">
    <property type="entry name" value="P-loop containing nucleoside triphosphate hydrolases"/>
    <property type="match status" value="1"/>
</dbReference>
<dbReference type="GO" id="GO:0005737">
    <property type="term" value="C:cytoplasm"/>
    <property type="evidence" value="ECO:0007669"/>
    <property type="project" value="TreeGrafter"/>
</dbReference>
<evidence type="ECO:0000256" key="1">
    <source>
        <dbReference type="ARBA" id="ARBA00022741"/>
    </source>
</evidence>
<feature type="binding site" evidence="5">
    <location>
        <position position="54"/>
    </location>
    <ligand>
        <name>Mg(2+)</name>
        <dbReference type="ChEBI" id="CHEBI:18420"/>
    </ligand>
</feature>
<evidence type="ECO:0000313" key="7">
    <source>
        <dbReference type="Ensembl" id="ENSOTSP00005108958.1"/>
    </source>
</evidence>
<sequence>MGCLGNSKTEDQRNEEKVQREANKKIEKQLQKDKQLYRATHRLLLLGAGESGKSTIVKQMRILHVNGFNADLDAIRLPKVQTMGDIISTP</sequence>
<keyword evidence="5" id="KW-0460">Magnesium</keyword>
<dbReference type="GO" id="GO:0005159">
    <property type="term" value="F:insulin-like growth factor receptor binding"/>
    <property type="evidence" value="ECO:0007669"/>
    <property type="project" value="TreeGrafter"/>
</dbReference>
<evidence type="ECO:0000313" key="8">
    <source>
        <dbReference type="Proteomes" id="UP000694402"/>
    </source>
</evidence>
<dbReference type="GO" id="GO:0031683">
    <property type="term" value="F:G-protein beta/gamma-subunit complex binding"/>
    <property type="evidence" value="ECO:0007669"/>
    <property type="project" value="InterPro"/>
</dbReference>
<evidence type="ECO:0000256" key="3">
    <source>
        <dbReference type="ARBA" id="ARBA00023224"/>
    </source>
</evidence>
<dbReference type="Proteomes" id="UP000694402">
    <property type="component" value="Unassembled WGS sequence"/>
</dbReference>
<evidence type="ECO:0000256" key="4">
    <source>
        <dbReference type="PIRSR" id="PIRSR601019-1"/>
    </source>
</evidence>
<dbReference type="GeneTree" id="ENSGT00940000155271"/>
<dbReference type="FunFam" id="3.40.50.300:FF:000720">
    <property type="entry name" value="Guanine nucleotide-binding protein G(k) subunit alpha"/>
    <property type="match status" value="1"/>
</dbReference>
<keyword evidence="5" id="KW-0479">Metal-binding</keyword>
<dbReference type="Gene3D" id="3.40.50.300">
    <property type="entry name" value="P-loop containing nucleotide triphosphate hydrolases"/>
    <property type="match status" value="1"/>
</dbReference>
<accession>A0AAZ3NYQ3</accession>
<dbReference type="GO" id="GO:0007606">
    <property type="term" value="P:sensory perception of chemical stimulus"/>
    <property type="evidence" value="ECO:0007669"/>
    <property type="project" value="TreeGrafter"/>
</dbReference>
<dbReference type="GO" id="GO:0005525">
    <property type="term" value="F:GTP binding"/>
    <property type="evidence" value="ECO:0007669"/>
    <property type="project" value="UniProtKB-KW"/>
</dbReference>
<dbReference type="GO" id="GO:0035255">
    <property type="term" value="F:ionotropic glutamate receptor binding"/>
    <property type="evidence" value="ECO:0007669"/>
    <property type="project" value="TreeGrafter"/>
</dbReference>